<gene>
    <name evidence="3" type="primary">Contig5543.g5927</name>
    <name evidence="3" type="ORF">STYLEM_20527</name>
</gene>
<dbReference type="AlphaFoldDB" id="A0A078BDZ7"/>
<evidence type="ECO:0000313" key="4">
    <source>
        <dbReference type="Proteomes" id="UP000039865"/>
    </source>
</evidence>
<dbReference type="InParanoid" id="A0A078BDZ7"/>
<dbReference type="PANTHER" id="PTHR47219:SF20">
    <property type="entry name" value="TBC1 DOMAIN FAMILY MEMBER 2B"/>
    <property type="match status" value="1"/>
</dbReference>
<dbReference type="GO" id="GO:0005096">
    <property type="term" value="F:GTPase activator activity"/>
    <property type="evidence" value="ECO:0007669"/>
    <property type="project" value="TreeGrafter"/>
</dbReference>
<sequence>MKSKQKLLIERISDSSYPPKPFKQLPQKSKDFSLLTNQLSPKCQVQSTTSNSAFFNLDSSSLLIKPPFKEEKEISQNNSIAKKPQFKAAFISSKESPENKLSIQKIKSIPKALKITNVISKESLLPRKLAPPSGRQKKQMSVYSSSYHGNSDSKYLLNKHFDRLTTRIDKKFRDDKKPASTQKSRTLITELIIERVSMPESYRSPRYQNDITLINLTEFNASNTQGNYEPRLTSPKTSTRSIIKRFSNLQDKSCGRNTQPQYIETQESNNTNATGTGMAQISVSNGNQSEQFDISHQSSLIAGVEALSQKQSSTNSQNLAHQASDLLNSQTILGINRTLSFLKGKLQESKGPHHLRSKKRSQCDCSKQQYYDTSMCENCLIWIQIIKNKTRQNFDFQVIKKKYDQLNDREMVVDDENQIARDLFRTFQDIPYFSKDSDGYETLNRVLINLCKIDQSRGYIQGMNFIGACLLLHSDEVLTFYLIETLLKEYELNQVYGQEFLGLIKHFKIMEGLIQEKMPDLGDHLRLNQVEIEVFSSDWFISLFTSSIPLTKTTKLFTAFFKDSWVSIYKIILMILKYFKKKILQINEYGDILIALKSNEFFPQNQQSFDIKKSEIFWDQIFSLMDIKFGDVDEGFIQQIRIKYKIK</sequence>
<keyword evidence="4" id="KW-1185">Reference proteome</keyword>
<reference evidence="3 4" key="1">
    <citation type="submission" date="2014-06" db="EMBL/GenBank/DDBJ databases">
        <authorList>
            <person name="Swart Estienne"/>
        </authorList>
    </citation>
    <scope>NUCLEOTIDE SEQUENCE [LARGE SCALE GENOMIC DNA]</scope>
    <source>
        <strain evidence="3 4">130c</strain>
    </source>
</reference>
<dbReference type="Gene3D" id="1.10.472.80">
    <property type="entry name" value="Ypt/Rab-GAP domain of gyp1p, domain 3"/>
    <property type="match status" value="1"/>
</dbReference>
<feature type="domain" description="Rab-GAP TBC" evidence="2">
    <location>
        <begin position="372"/>
        <end position="564"/>
    </location>
</feature>
<organism evidence="3 4">
    <name type="scientific">Stylonychia lemnae</name>
    <name type="common">Ciliate</name>
    <dbReference type="NCBI Taxonomy" id="5949"/>
    <lineage>
        <taxon>Eukaryota</taxon>
        <taxon>Sar</taxon>
        <taxon>Alveolata</taxon>
        <taxon>Ciliophora</taxon>
        <taxon>Intramacronucleata</taxon>
        <taxon>Spirotrichea</taxon>
        <taxon>Stichotrichia</taxon>
        <taxon>Sporadotrichida</taxon>
        <taxon>Oxytrichidae</taxon>
        <taxon>Stylonychinae</taxon>
        <taxon>Stylonychia</taxon>
    </lineage>
</organism>
<accession>A0A078BDZ7</accession>
<dbReference type="PANTHER" id="PTHR47219">
    <property type="entry name" value="RAB GTPASE-ACTIVATING PROTEIN 1-LIKE"/>
    <property type="match status" value="1"/>
</dbReference>
<proteinExistence type="predicted"/>
<evidence type="ECO:0000256" key="1">
    <source>
        <dbReference type="SAM" id="MobiDB-lite"/>
    </source>
</evidence>
<protein>
    <submittedName>
        <fullName evidence="3">Tbc domain containing protein</fullName>
    </submittedName>
</protein>
<evidence type="ECO:0000259" key="2">
    <source>
        <dbReference type="PROSITE" id="PS50086"/>
    </source>
</evidence>
<feature type="region of interest" description="Disordered" evidence="1">
    <location>
        <begin position="1"/>
        <end position="26"/>
    </location>
</feature>
<dbReference type="InterPro" id="IPR035969">
    <property type="entry name" value="Rab-GAP_TBC_sf"/>
</dbReference>
<dbReference type="EMBL" id="CCKQ01019356">
    <property type="protein sequence ID" value="CDW91372.1"/>
    <property type="molecule type" value="Genomic_DNA"/>
</dbReference>
<dbReference type="GO" id="GO:0031267">
    <property type="term" value="F:small GTPase binding"/>
    <property type="evidence" value="ECO:0007669"/>
    <property type="project" value="TreeGrafter"/>
</dbReference>
<dbReference type="PROSITE" id="PS50086">
    <property type="entry name" value="TBC_RABGAP"/>
    <property type="match status" value="1"/>
</dbReference>
<dbReference type="Gene3D" id="1.10.8.270">
    <property type="entry name" value="putative rabgap domain of human tbc1 domain family member 14 like domains"/>
    <property type="match status" value="1"/>
</dbReference>
<dbReference type="OrthoDB" id="313278at2759"/>
<name>A0A078BDZ7_STYLE</name>
<dbReference type="InterPro" id="IPR050302">
    <property type="entry name" value="Rab_GAP_TBC_domain"/>
</dbReference>
<dbReference type="Pfam" id="PF00566">
    <property type="entry name" value="RabGAP-TBC"/>
    <property type="match status" value="1"/>
</dbReference>
<evidence type="ECO:0000313" key="3">
    <source>
        <dbReference type="EMBL" id="CDW91372.1"/>
    </source>
</evidence>
<dbReference type="SUPFAM" id="SSF47923">
    <property type="entry name" value="Ypt/Rab-GAP domain of gyp1p"/>
    <property type="match status" value="2"/>
</dbReference>
<dbReference type="SMART" id="SM00164">
    <property type="entry name" value="TBC"/>
    <property type="match status" value="1"/>
</dbReference>
<dbReference type="InterPro" id="IPR000195">
    <property type="entry name" value="Rab-GAP-TBC_dom"/>
</dbReference>
<dbReference type="Proteomes" id="UP000039865">
    <property type="component" value="Unassembled WGS sequence"/>
</dbReference>